<feature type="region of interest" description="Disordered" evidence="4">
    <location>
        <begin position="269"/>
        <end position="292"/>
    </location>
</feature>
<dbReference type="Proteomes" id="UP000796880">
    <property type="component" value="Unassembled WGS sequence"/>
</dbReference>
<dbReference type="PANTHER" id="PTHR12874:SF28">
    <property type="entry name" value="F-BOX PROTEIN"/>
    <property type="match status" value="1"/>
</dbReference>
<keyword evidence="2" id="KW-0472">Membrane</keyword>
<dbReference type="PROSITE" id="PS50181">
    <property type="entry name" value="FBOX"/>
    <property type="match status" value="1"/>
</dbReference>
<dbReference type="PROSITE" id="PS00236">
    <property type="entry name" value="NEUROTR_ION_CHANNEL"/>
    <property type="match status" value="1"/>
</dbReference>
<keyword evidence="7" id="KW-1185">Reference proteome</keyword>
<evidence type="ECO:0000313" key="6">
    <source>
        <dbReference type="EMBL" id="KAF3446543.1"/>
    </source>
</evidence>
<dbReference type="PANTHER" id="PTHR12874">
    <property type="entry name" value="F-BOX ONLY PROTEIN 48-RELATED"/>
    <property type="match status" value="1"/>
</dbReference>
<gene>
    <name evidence="6" type="ORF">FNV43_RR11723</name>
</gene>
<dbReference type="OrthoDB" id="1924875at2759"/>
<organism evidence="6 7">
    <name type="scientific">Rhamnella rubrinervis</name>
    <dbReference type="NCBI Taxonomy" id="2594499"/>
    <lineage>
        <taxon>Eukaryota</taxon>
        <taxon>Viridiplantae</taxon>
        <taxon>Streptophyta</taxon>
        <taxon>Embryophyta</taxon>
        <taxon>Tracheophyta</taxon>
        <taxon>Spermatophyta</taxon>
        <taxon>Magnoliopsida</taxon>
        <taxon>eudicotyledons</taxon>
        <taxon>Gunneridae</taxon>
        <taxon>Pentapetalae</taxon>
        <taxon>rosids</taxon>
        <taxon>fabids</taxon>
        <taxon>Rosales</taxon>
        <taxon>Rhamnaceae</taxon>
        <taxon>rhamnoid group</taxon>
        <taxon>Rhamneae</taxon>
        <taxon>Rhamnella</taxon>
    </lineage>
</organism>
<keyword evidence="3" id="KW-0833">Ubl conjugation pathway</keyword>
<feature type="domain" description="F-box" evidence="5">
    <location>
        <begin position="17"/>
        <end position="64"/>
    </location>
</feature>
<dbReference type="GO" id="GO:0005634">
    <property type="term" value="C:nucleus"/>
    <property type="evidence" value="ECO:0007669"/>
    <property type="project" value="UniProtKB-SubCell"/>
</dbReference>
<dbReference type="GO" id="GO:0031146">
    <property type="term" value="P:SCF-dependent proteasomal ubiquitin-dependent protein catabolic process"/>
    <property type="evidence" value="ECO:0007669"/>
    <property type="project" value="UniProtKB-UniRule"/>
</dbReference>
<sequence>MASVRDQSLAIDRTGCSISFIDFPEDVQLCILSFLTPADVASFACTSKRFVPLCRDDRKLWFAMCDRRWGSMTQIRKWGKGSISYRLLYKTLNEWENLIGFWRRSGSGTAGTLSPPLVFFEWGSSFLTGSRVSPSTNGTYDVIKAPFLWMSLSQEGQVVNFLDPDGRSEIVADFASSGINDYSDSDLVPVNVSFMGKSHFVVEEDLSFTYSNTPEENKKAIRRSSSTVSLRGDDGGVGDDVVGTEIGSPESLPDRLMSEIYQYFANRTSPVGDRASRRQRRKEKERQSRRKWEPEHFVKIANCSPTTSRPLQGLWKGIYDDTNLGFFLVAYDDIGGVACRRIWNSTDLACPVFWTSNTTFVESPFSVEEENLYDSRIHLRPLAVAGSIEGLLPSAENEVVSRILFINSSYDLVIPHLTGTTADLRHVEGRIWQYGDGTFGFGFLRDSFIVDLRHVSKDGCLLDAIEFRGD</sequence>
<protein>
    <recommendedName>
        <fullName evidence="3">F-box protein</fullName>
    </recommendedName>
</protein>
<dbReference type="EMBL" id="VOIH02000005">
    <property type="protein sequence ID" value="KAF3446543.1"/>
    <property type="molecule type" value="Genomic_DNA"/>
</dbReference>
<dbReference type="GO" id="GO:0016020">
    <property type="term" value="C:membrane"/>
    <property type="evidence" value="ECO:0007669"/>
    <property type="project" value="UniProtKB-SubCell"/>
</dbReference>
<name>A0A8K0MI46_9ROSA</name>
<dbReference type="GO" id="GO:0016567">
    <property type="term" value="P:protein ubiquitination"/>
    <property type="evidence" value="ECO:0007669"/>
    <property type="project" value="UniProtKB-UniRule"/>
</dbReference>
<evidence type="ECO:0000256" key="1">
    <source>
        <dbReference type="ARBA" id="ARBA00004370"/>
    </source>
</evidence>
<feature type="region of interest" description="Disordered" evidence="4">
    <location>
        <begin position="220"/>
        <end position="240"/>
    </location>
</feature>
<dbReference type="AlphaFoldDB" id="A0A8K0MI46"/>
<comment type="function">
    <text evidence="3">Acts as a component of a SCF E3 ubiquitin ligase complexes.</text>
</comment>
<dbReference type="GO" id="GO:0019005">
    <property type="term" value="C:SCF ubiquitin ligase complex"/>
    <property type="evidence" value="ECO:0007669"/>
    <property type="project" value="UniProtKB-UniRule"/>
</dbReference>
<evidence type="ECO:0000313" key="7">
    <source>
        <dbReference type="Proteomes" id="UP000796880"/>
    </source>
</evidence>
<evidence type="ECO:0000259" key="5">
    <source>
        <dbReference type="PROSITE" id="PS50181"/>
    </source>
</evidence>
<dbReference type="InterPro" id="IPR001810">
    <property type="entry name" value="F-box_dom"/>
</dbReference>
<evidence type="ECO:0000256" key="3">
    <source>
        <dbReference type="RuleBase" id="RU369085"/>
    </source>
</evidence>
<comment type="subunit">
    <text evidence="3">Component of the SCF-type E3 ligase complex.</text>
</comment>
<feature type="compositionally biased region" description="Basic and acidic residues" evidence="4">
    <location>
        <begin position="282"/>
        <end position="292"/>
    </location>
</feature>
<dbReference type="InterPro" id="IPR036047">
    <property type="entry name" value="F-box-like_dom_sf"/>
</dbReference>
<evidence type="ECO:0000256" key="2">
    <source>
        <dbReference type="ARBA" id="ARBA00023136"/>
    </source>
</evidence>
<comment type="subcellular location">
    <subcellularLocation>
        <location evidence="1">Membrane</location>
    </subcellularLocation>
    <subcellularLocation>
        <location evidence="3">Nucleus</location>
    </subcellularLocation>
</comment>
<comment type="pathway">
    <text evidence="3">Protein modification; protein ubiquitination.</text>
</comment>
<dbReference type="Pfam" id="PF12937">
    <property type="entry name" value="F-box-like"/>
    <property type="match status" value="1"/>
</dbReference>
<dbReference type="GO" id="GO:0009740">
    <property type="term" value="P:gibberellic acid mediated signaling pathway"/>
    <property type="evidence" value="ECO:0007669"/>
    <property type="project" value="TreeGrafter"/>
</dbReference>
<keyword evidence="3" id="KW-0539">Nucleus</keyword>
<accession>A0A8K0MI46</accession>
<dbReference type="GO" id="GO:0005737">
    <property type="term" value="C:cytoplasm"/>
    <property type="evidence" value="ECO:0007669"/>
    <property type="project" value="TreeGrafter"/>
</dbReference>
<comment type="caution">
    <text evidence="6">The sequence shown here is derived from an EMBL/GenBank/DDBJ whole genome shotgun (WGS) entry which is preliminary data.</text>
</comment>
<dbReference type="InterPro" id="IPR018000">
    <property type="entry name" value="Neurotransmitter_ion_chnl_CS"/>
</dbReference>
<evidence type="ECO:0000256" key="4">
    <source>
        <dbReference type="SAM" id="MobiDB-lite"/>
    </source>
</evidence>
<reference evidence="6" key="1">
    <citation type="submission" date="2020-03" db="EMBL/GenBank/DDBJ databases">
        <title>A high-quality chromosome-level genome assembly of a woody plant with both climbing and erect habits, Rhamnella rubrinervis.</title>
        <authorList>
            <person name="Lu Z."/>
            <person name="Yang Y."/>
            <person name="Zhu X."/>
            <person name="Sun Y."/>
        </authorList>
    </citation>
    <scope>NUCLEOTIDE SEQUENCE</scope>
    <source>
        <strain evidence="6">BYM</strain>
        <tissue evidence="6">Leaf</tissue>
    </source>
</reference>
<dbReference type="Gene3D" id="1.20.1280.50">
    <property type="match status" value="1"/>
</dbReference>
<proteinExistence type="predicted"/>
<dbReference type="SUPFAM" id="SSF81383">
    <property type="entry name" value="F-box domain"/>
    <property type="match status" value="1"/>
</dbReference>